<keyword evidence="6" id="KW-1185">Reference proteome</keyword>
<feature type="domain" description="Putative type VI secretion system Rhs element associated Vgr" evidence="4">
    <location>
        <begin position="537"/>
        <end position="644"/>
    </location>
</feature>
<proteinExistence type="inferred from homology"/>
<dbReference type="InterPro" id="IPR006531">
    <property type="entry name" value="Gp5/Vgr_OB"/>
</dbReference>
<evidence type="ECO:0000259" key="3">
    <source>
        <dbReference type="Pfam" id="PF10106"/>
    </source>
</evidence>
<dbReference type="KEGG" id="aiq:Azoinq_06925"/>
<dbReference type="Proteomes" id="UP000683428">
    <property type="component" value="Chromosome"/>
</dbReference>
<evidence type="ECO:0000256" key="1">
    <source>
        <dbReference type="ARBA" id="ARBA00005558"/>
    </source>
</evidence>
<gene>
    <name evidence="5" type="ORF">Azoinq_06925</name>
</gene>
<comment type="similarity">
    <text evidence="1">Belongs to the VgrG protein family.</text>
</comment>
<dbReference type="NCBIfam" id="TIGR01646">
    <property type="entry name" value="vgr_GE"/>
    <property type="match status" value="1"/>
</dbReference>
<protein>
    <submittedName>
        <fullName evidence="5">Type VI secretion system tip protein VgrG</fullName>
    </submittedName>
</protein>
<dbReference type="InterPro" id="IPR050708">
    <property type="entry name" value="T6SS_VgrG/RHS"/>
</dbReference>
<evidence type="ECO:0000313" key="6">
    <source>
        <dbReference type="Proteomes" id="UP000683428"/>
    </source>
</evidence>
<dbReference type="Pfam" id="PF10106">
    <property type="entry name" value="DUF2345"/>
    <property type="match status" value="1"/>
</dbReference>
<evidence type="ECO:0000313" key="5">
    <source>
        <dbReference type="EMBL" id="QWT50311.1"/>
    </source>
</evidence>
<organism evidence="5 6">
    <name type="scientific">Azospira inquinata</name>
    <dbReference type="NCBI Taxonomy" id="2785627"/>
    <lineage>
        <taxon>Bacteria</taxon>
        <taxon>Pseudomonadati</taxon>
        <taxon>Pseudomonadota</taxon>
        <taxon>Betaproteobacteria</taxon>
        <taxon>Rhodocyclales</taxon>
        <taxon>Rhodocyclaceae</taxon>
        <taxon>Azospira</taxon>
    </lineage>
</organism>
<name>A0A975XVX7_9RHOO</name>
<dbReference type="InterPro" id="IPR018769">
    <property type="entry name" value="VgrG2_DUF2345"/>
</dbReference>
<sequence>MTSLSDLLPSYGSAFRQTHRLITLSVSGLEAEKLLPLEVSGTESLETDYRIQVTCLSPDTQMELKQLVGRAAQVSVLLPEGAYQPRSGLISQVGLIGSDGGFARYQLVIESGFSLLTHRTNSRIFQDQSVPEILDTVLGEHRAQGGPWATAFHWQNRLSKTYPPRSYCLQYQESDYTFLRRLLAEEGIATRYEFQGEEADSPAHTLVLFDDPYDAPAAGQQAIRYHRDDATEEDDTLTTWDGVRRVRSSQSTLATYDYKPVAPLQGESGTRIDQGEMGNALESQLTAYTPLTHYYGSDTDDLSRYTQLRQDRLDREAKDYEGAGNARGMAAGTWFQLEDHPRHEGQDADSRRFLVRSLDWQAQNNLPADLTQGLAQLLGQDKAASPEGQAPYHVRFNAVRRDTPVLPGFASAVKPTAPGLQSATVVGPAGEEIHTDDLGRIKVQFHWARNQDHPNGGAALDDRSSCWIRVSTPWAGSQWGNQFLPRVGQEVLVDFLEGDIDRPIVTGAVYNGRHRPPDYSGLGSLPANRTLAGIKTKEYKGGGYNELLFDDSTGQIRAKLSSEHGKTQLNQGYLIHPRSEGKGDPRGEGFELRTDKAGALRAAQGLLLSTNARINASGNQLDRAELIGILKILESLHKSLSETAKSHQVDETDIQPLARLREHVENWEKSSNTAGGKPDAKGGKPIMALTAPEGLVVGTSANINIAAENHIDVASNQNIQMSAGRRWLVRAAESVSLFAHQTANTIAMRLIAAGGKILVQAHSNNVEVTAAKKIILTGLEEISLNAPKIHLVANGAQITLGGGSLTTQCSGTHTQMAGHHNLTGPGGGAVSGSLPASQASYDEKFRLHFPNGDPMANLPVEVRDGKGKVLWSGKTDGDGYTELLKKDLPEDARIKFKKG</sequence>
<dbReference type="Pfam" id="PF04717">
    <property type="entry name" value="Phage_base_V"/>
    <property type="match status" value="1"/>
</dbReference>
<dbReference type="RefSeq" id="WP_216130625.1">
    <property type="nucleotide sequence ID" value="NZ_CP064782.1"/>
</dbReference>
<dbReference type="NCBIfam" id="TIGR03361">
    <property type="entry name" value="VI_Rhs_Vgr"/>
    <property type="match status" value="1"/>
</dbReference>
<accession>A0A975XVX7</accession>
<dbReference type="InterPro" id="IPR006533">
    <property type="entry name" value="T6SS_Vgr_RhsGE"/>
</dbReference>
<evidence type="ECO:0000259" key="4">
    <source>
        <dbReference type="Pfam" id="PF13296"/>
    </source>
</evidence>
<dbReference type="InterPro" id="IPR028244">
    <property type="entry name" value="T6SS_Rhs_Vgr_dom"/>
</dbReference>
<feature type="domain" description="DUF2345" evidence="3">
    <location>
        <begin position="676"/>
        <end position="825"/>
    </location>
</feature>
<dbReference type="AlphaFoldDB" id="A0A975XVX7"/>
<feature type="domain" description="Gp5/Type VI secretion system Vgr protein OB-fold" evidence="2">
    <location>
        <begin position="435"/>
        <end position="510"/>
    </location>
</feature>
<dbReference type="Pfam" id="PF13296">
    <property type="entry name" value="T6SS_Vgr"/>
    <property type="match status" value="1"/>
</dbReference>
<dbReference type="PANTHER" id="PTHR32305">
    <property type="match status" value="1"/>
</dbReference>
<dbReference type="Pfam" id="PF05954">
    <property type="entry name" value="Phage_GPD"/>
    <property type="match status" value="1"/>
</dbReference>
<dbReference type="EMBL" id="CP064782">
    <property type="protein sequence ID" value="QWT50311.1"/>
    <property type="molecule type" value="Genomic_DNA"/>
</dbReference>
<evidence type="ECO:0000259" key="2">
    <source>
        <dbReference type="Pfam" id="PF04717"/>
    </source>
</evidence>
<dbReference type="InterPro" id="IPR017847">
    <property type="entry name" value="T6SS_RhsGE_Vgr_subset"/>
</dbReference>
<dbReference type="PANTHER" id="PTHR32305:SF11">
    <property type="entry name" value="TYPE VI SECRETION SYSTEM SPIKE PROTEIN VGRG3"/>
    <property type="match status" value="1"/>
</dbReference>
<reference evidence="5" key="1">
    <citation type="submission" date="2020-11" db="EMBL/GenBank/DDBJ databases">
        <title>Azospira inquinata sp. nov.</title>
        <authorList>
            <person name="Moe W.M."/>
            <person name="Mikes M.C."/>
        </authorList>
    </citation>
    <scope>NUCLEOTIDE SEQUENCE</scope>
    <source>
        <strain evidence="5">Azo-3</strain>
    </source>
</reference>